<dbReference type="Proteomes" id="UP000823561">
    <property type="component" value="Chromosome 24"/>
</dbReference>
<dbReference type="AlphaFoldDB" id="A0AAV6FHL6"/>
<accession>A0AAV6FHL6</accession>
<comment type="caution">
    <text evidence="1">The sequence shown here is derived from an EMBL/GenBank/DDBJ whole genome shotgun (WGS) entry which is preliminary data.</text>
</comment>
<proteinExistence type="predicted"/>
<reference evidence="1" key="1">
    <citation type="submission" date="2020-10" db="EMBL/GenBank/DDBJ databases">
        <title>Chromosome-scale genome assembly of the Allis shad, Alosa alosa.</title>
        <authorList>
            <person name="Margot Z."/>
            <person name="Christophe K."/>
            <person name="Cabau C."/>
            <person name="Louis A."/>
            <person name="Berthelot C."/>
            <person name="Parey E."/>
            <person name="Roest Crollius H."/>
            <person name="Montfort J."/>
            <person name="Robinson-Rechavi M."/>
            <person name="Bucao C."/>
            <person name="Bouchez O."/>
            <person name="Gislard M."/>
            <person name="Lluch J."/>
            <person name="Milhes M."/>
            <person name="Lampietro C."/>
            <person name="Lopez Roques C."/>
            <person name="Donnadieu C."/>
            <person name="Braasch I."/>
            <person name="Desvignes T."/>
            <person name="Postlethwait J."/>
            <person name="Bobe J."/>
            <person name="Guiguen Y."/>
        </authorList>
    </citation>
    <scope>NUCLEOTIDE SEQUENCE</scope>
    <source>
        <strain evidence="1">M-15738</strain>
        <tissue evidence="1">Blood</tissue>
    </source>
</reference>
<protein>
    <submittedName>
        <fullName evidence="1">Uncharacterized protein</fullName>
    </submittedName>
</protein>
<keyword evidence="2" id="KW-1185">Reference proteome</keyword>
<gene>
    <name evidence="1" type="ORF">AALO_G00302550</name>
</gene>
<organism evidence="1 2">
    <name type="scientific">Alosa alosa</name>
    <name type="common">allis shad</name>
    <dbReference type="NCBI Taxonomy" id="278164"/>
    <lineage>
        <taxon>Eukaryota</taxon>
        <taxon>Metazoa</taxon>
        <taxon>Chordata</taxon>
        <taxon>Craniata</taxon>
        <taxon>Vertebrata</taxon>
        <taxon>Euteleostomi</taxon>
        <taxon>Actinopterygii</taxon>
        <taxon>Neopterygii</taxon>
        <taxon>Teleostei</taxon>
        <taxon>Clupei</taxon>
        <taxon>Clupeiformes</taxon>
        <taxon>Clupeoidei</taxon>
        <taxon>Clupeidae</taxon>
        <taxon>Alosa</taxon>
    </lineage>
</organism>
<evidence type="ECO:0000313" key="1">
    <source>
        <dbReference type="EMBL" id="KAG5261316.1"/>
    </source>
</evidence>
<evidence type="ECO:0000313" key="2">
    <source>
        <dbReference type="Proteomes" id="UP000823561"/>
    </source>
</evidence>
<sequence length="281" mass="30917">MASPAKQVKEEGKTVVGYPHSVSPVKTSRYGNPGGYDVLLSNSSRVEVAEDLPPFLQRDPRSPDRLIIADVWVGVIEARMVKATASRVVPVNSTPCELKTFEICDPTGQTALTVGPSNLVCAGGEILQLRHFVHQEGGGLDRLNNHSIYRRHGRRGCEAAHITEVCVHQERYKSSYHHTNHQIIIQIKLRCRRCHAGQDKVAPRSPTHRCDNCSLLQCTNSYTISHSGVLVVIGGDGEEHTMTLTNSAVFTYVRDNSLSSSAHNGRVLEDQVMSLSKLMSV</sequence>
<name>A0AAV6FHL6_9TELE</name>
<dbReference type="EMBL" id="JADWDJ010000024">
    <property type="protein sequence ID" value="KAG5261316.1"/>
    <property type="molecule type" value="Genomic_DNA"/>
</dbReference>